<evidence type="ECO:0000313" key="2">
    <source>
        <dbReference type="EMBL" id="KKP60059.1"/>
    </source>
</evidence>
<gene>
    <name evidence="2" type="ORF">UR54_C0020G0002</name>
</gene>
<dbReference type="Proteomes" id="UP000034688">
    <property type="component" value="Unassembled WGS sequence"/>
</dbReference>
<evidence type="ECO:0000259" key="1">
    <source>
        <dbReference type="Pfam" id="PF08308"/>
    </source>
</evidence>
<organism evidence="2 3">
    <name type="scientific">Candidatus Roizmanbacteria bacterium GW2011_GWA2_34_18</name>
    <dbReference type="NCBI Taxonomy" id="1618477"/>
    <lineage>
        <taxon>Bacteria</taxon>
        <taxon>Candidatus Roizmaniibacteriota</taxon>
    </lineage>
</organism>
<dbReference type="InterPro" id="IPR013229">
    <property type="entry name" value="PEGA"/>
</dbReference>
<sequence>MKILFRLLFFLAFIIVLASVIAYARGYRLDLEERSVKSTGIISATSNPKAAKIYINGQLKGVTDTNLTLPPDNYLVEIKKDGYTGWSKKINLKGELVINVDPILFPVNPSLSPLTNLGIIKAVPTEDGDKIVIIAADAIYLFDAGKKTLPFFPPLNKIVNLSLLPNTFDFTNAKVIFSPDQKQAIFEFASSDDLPVGVLTKAGALAKSKASYLLSLQEDNLNPLDVTLSKDTLIEAWQKEKTKNFNKILETFPKDFDKIASDSFNIISFSPNETKVLYQAKNNVELPLMIKPIMIVTNQTSEERSIKKGKTYVYDRKEDKNFLITNNQLSIINNQIKWYFDSRHFVVEEDKKISIVDYDDTNKQTVYSGPFESSFFNPTSDGKVIVLINLNSQVNELPDLYLVGIR</sequence>
<reference evidence="2 3" key="1">
    <citation type="journal article" date="2015" name="Nature">
        <title>rRNA introns, odd ribosomes, and small enigmatic genomes across a large radiation of phyla.</title>
        <authorList>
            <person name="Brown C.T."/>
            <person name="Hug L.A."/>
            <person name="Thomas B.C."/>
            <person name="Sharon I."/>
            <person name="Castelle C.J."/>
            <person name="Singh A."/>
            <person name="Wilkins M.J."/>
            <person name="Williams K.H."/>
            <person name="Banfield J.F."/>
        </authorList>
    </citation>
    <scope>NUCLEOTIDE SEQUENCE [LARGE SCALE GENOMIC DNA]</scope>
</reference>
<proteinExistence type="predicted"/>
<dbReference type="SUPFAM" id="SSF69304">
    <property type="entry name" value="Tricorn protease N-terminal domain"/>
    <property type="match status" value="1"/>
</dbReference>
<dbReference type="STRING" id="1618477.UR54_C0020G0002"/>
<comment type="caution">
    <text evidence="2">The sequence shown here is derived from an EMBL/GenBank/DDBJ whole genome shotgun (WGS) entry which is preliminary data.</text>
</comment>
<dbReference type="Pfam" id="PF08308">
    <property type="entry name" value="PEGA"/>
    <property type="match status" value="1"/>
</dbReference>
<feature type="domain" description="PEGA" evidence="1">
    <location>
        <begin position="40"/>
        <end position="101"/>
    </location>
</feature>
<accession>A0A0G0AT09</accession>
<protein>
    <recommendedName>
        <fullName evidence="1">PEGA domain-containing protein</fullName>
    </recommendedName>
</protein>
<dbReference type="EMBL" id="LBPP01000020">
    <property type="protein sequence ID" value="KKP60059.1"/>
    <property type="molecule type" value="Genomic_DNA"/>
</dbReference>
<evidence type="ECO:0000313" key="3">
    <source>
        <dbReference type="Proteomes" id="UP000034688"/>
    </source>
</evidence>
<name>A0A0G0AT09_9BACT</name>
<dbReference type="AlphaFoldDB" id="A0A0G0AT09"/>